<name>A0AA35RMQ8_GEOBA</name>
<dbReference type="GO" id="GO:0016887">
    <property type="term" value="F:ATP hydrolysis activity"/>
    <property type="evidence" value="ECO:0007669"/>
    <property type="project" value="InterPro"/>
</dbReference>
<evidence type="ECO:0000313" key="2">
    <source>
        <dbReference type="Proteomes" id="UP001174909"/>
    </source>
</evidence>
<comment type="caution">
    <text evidence="1">The sequence shown here is derived from an EMBL/GenBank/DDBJ whole genome shotgun (WGS) entry which is preliminary data.</text>
</comment>
<protein>
    <submittedName>
        <fullName evidence="1">Uncharacterized protein</fullName>
    </submittedName>
</protein>
<sequence length="676" mass="77746">MLLQQWLVRHLTKRMMQLMTLEAFTEHRSKIPFSYLENYLVHQAHFSLTSLIDRYLTGLANKWEPKFPTSKVLCFTRSSPLIHQLPAQYPSHALERQSDDDIKQTLKNLVHEAVDRLMVCKLSNIPSQSHVLELLRSFVHSDTAEVLVLVVNMQEIRQQVINHIRIMIDEEEALLLKEDRKQKLFLLLLHFPPSKFANACYPSLFLRGWDHCYLDTVAHSTATGVIDIRRWFWDCCFLPDTLPPPDEDSLITTLKEILNEAIPILASRVFFGVVYNGHFNMKMSGSKRTKILKTLLFDKGVGNVLCERFRSYWKPNVMSEYLEKAVAFTRSKDSTLNITDSIHTTFKSLFFDFLVYMISRINEDCNIDVLFLPSCTPPTQSLFLDIVRVFKIPKLSELKVRSAHPQLGKEASYLPQFPFFKTVSGEVERLVEDSREEANTKTNIMGDLETDGVELSITYRGLTNQQSLIRHLKEIVVRKLKVIVESEEKSFLAHSLKAQEENPVIWDYYFSDFIARTLHLESCEGISQRILRAFFTQLQEEKTALEMVVQLHVYMNVYHLELAKMATVLRPLDRIQHVSRAAPNALSPLVASPTKQLVDVVQETKHPLGTPEHLSAFVVGHLFNALVGAAFGQKSPSSPNLINNPDKMLMWYRAYSMCTVPSVQGPSLPWQSWRHG</sequence>
<proteinExistence type="predicted"/>
<dbReference type="EMBL" id="CASHTH010001316">
    <property type="protein sequence ID" value="CAI8013969.1"/>
    <property type="molecule type" value="Genomic_DNA"/>
</dbReference>
<evidence type="ECO:0000313" key="1">
    <source>
        <dbReference type="EMBL" id="CAI8013969.1"/>
    </source>
</evidence>
<accession>A0AA35RMQ8</accession>
<organism evidence="1 2">
    <name type="scientific">Geodia barretti</name>
    <name type="common">Barrett's horny sponge</name>
    <dbReference type="NCBI Taxonomy" id="519541"/>
    <lineage>
        <taxon>Eukaryota</taxon>
        <taxon>Metazoa</taxon>
        <taxon>Porifera</taxon>
        <taxon>Demospongiae</taxon>
        <taxon>Heteroscleromorpha</taxon>
        <taxon>Tetractinellida</taxon>
        <taxon>Astrophorina</taxon>
        <taxon>Geodiidae</taxon>
        <taxon>Geodia</taxon>
    </lineage>
</organism>
<dbReference type="PANTHER" id="PTHR22605">
    <property type="entry name" value="RZ-TYPE DOMAIN-CONTAINING PROTEIN"/>
    <property type="match status" value="1"/>
</dbReference>
<reference evidence="1" key="1">
    <citation type="submission" date="2023-03" db="EMBL/GenBank/DDBJ databases">
        <authorList>
            <person name="Steffen K."/>
            <person name="Cardenas P."/>
        </authorList>
    </citation>
    <scope>NUCLEOTIDE SEQUENCE</scope>
</reference>
<dbReference type="AlphaFoldDB" id="A0AA35RMQ8"/>
<keyword evidence="2" id="KW-1185">Reference proteome</keyword>
<dbReference type="InterPro" id="IPR031248">
    <property type="entry name" value="RNF213"/>
</dbReference>
<dbReference type="Proteomes" id="UP001174909">
    <property type="component" value="Unassembled WGS sequence"/>
</dbReference>
<dbReference type="PANTHER" id="PTHR22605:SF1">
    <property type="entry name" value="RZ-TYPE DOMAIN-CONTAINING PROTEIN"/>
    <property type="match status" value="1"/>
</dbReference>
<dbReference type="GO" id="GO:0004842">
    <property type="term" value="F:ubiquitin-protein transferase activity"/>
    <property type="evidence" value="ECO:0007669"/>
    <property type="project" value="InterPro"/>
</dbReference>
<gene>
    <name evidence="1" type="ORF">GBAR_LOCUS8788</name>
</gene>